<dbReference type="InterPro" id="IPR036563">
    <property type="entry name" value="MoaE_sf"/>
</dbReference>
<evidence type="ECO:0000313" key="4">
    <source>
        <dbReference type="EMBL" id="CAB5023761.1"/>
    </source>
</evidence>
<dbReference type="EMBL" id="CAFBMM010000012">
    <property type="protein sequence ID" value="CAB4900303.1"/>
    <property type="molecule type" value="Genomic_DNA"/>
</dbReference>
<dbReference type="CDD" id="cd00756">
    <property type="entry name" value="MoaE"/>
    <property type="match status" value="1"/>
</dbReference>
<dbReference type="EMBL" id="CAFBPQ010000021">
    <property type="protein sequence ID" value="CAB5023761.1"/>
    <property type="molecule type" value="Genomic_DNA"/>
</dbReference>
<dbReference type="Gene3D" id="3.90.1170.40">
    <property type="entry name" value="Molybdopterin biosynthesis MoaE subunit"/>
    <property type="match status" value="1"/>
</dbReference>
<dbReference type="PANTHER" id="PTHR23404">
    <property type="entry name" value="MOLYBDOPTERIN SYNTHASE RELATED"/>
    <property type="match status" value="1"/>
</dbReference>
<dbReference type="SUPFAM" id="SSF54690">
    <property type="entry name" value="Molybdopterin synthase subunit MoaE"/>
    <property type="match status" value="1"/>
</dbReference>
<protein>
    <submittedName>
        <fullName evidence="2">Unannotated protein</fullName>
    </submittedName>
</protein>
<accession>A0A6J7G8D6</accession>
<proteinExistence type="predicted"/>
<dbReference type="EMBL" id="CAFBOF010000024">
    <property type="protein sequence ID" value="CAB4980627.1"/>
    <property type="molecule type" value="Genomic_DNA"/>
</dbReference>
<evidence type="ECO:0000313" key="2">
    <source>
        <dbReference type="EMBL" id="CAB4900303.1"/>
    </source>
</evidence>
<dbReference type="EMBL" id="CAEZYK010000027">
    <property type="protein sequence ID" value="CAB4721338.1"/>
    <property type="molecule type" value="Genomic_DNA"/>
</dbReference>
<dbReference type="GO" id="GO:0006777">
    <property type="term" value="P:Mo-molybdopterin cofactor biosynthetic process"/>
    <property type="evidence" value="ECO:0007669"/>
    <property type="project" value="InterPro"/>
</dbReference>
<gene>
    <name evidence="1" type="ORF">UFOPK2683_00643</name>
    <name evidence="2" type="ORF">UFOPK3605_00446</name>
    <name evidence="3" type="ORF">UFOPK3897_01091</name>
    <name evidence="4" type="ORF">UFOPK4121_00823</name>
</gene>
<organism evidence="2">
    <name type="scientific">freshwater metagenome</name>
    <dbReference type="NCBI Taxonomy" id="449393"/>
    <lineage>
        <taxon>unclassified sequences</taxon>
        <taxon>metagenomes</taxon>
        <taxon>ecological metagenomes</taxon>
    </lineage>
</organism>
<reference evidence="2" key="1">
    <citation type="submission" date="2020-05" db="EMBL/GenBank/DDBJ databases">
        <authorList>
            <person name="Chiriac C."/>
            <person name="Salcher M."/>
            <person name="Ghai R."/>
            <person name="Kavagutti S V."/>
        </authorList>
    </citation>
    <scope>NUCLEOTIDE SEQUENCE</scope>
</reference>
<name>A0A6J7G8D6_9ZZZZ</name>
<dbReference type="Pfam" id="PF02391">
    <property type="entry name" value="MoaE"/>
    <property type="match status" value="1"/>
</dbReference>
<dbReference type="AlphaFoldDB" id="A0A6J7G8D6"/>
<evidence type="ECO:0000313" key="1">
    <source>
        <dbReference type="EMBL" id="CAB4721338.1"/>
    </source>
</evidence>
<sequence>MLEVPIRSDWVVVTPDPLSVELAMEWATTPACGAVVTFSGVVRDHSEDRFGVTAITYEAYEEVATERLAAVVGEARERYEGIERIAAWHRTGRLELSELSVLVVVSSAHRDVAFTAGRFVIDTLKVSVPIWKREHWESGDDWAESALPLRSNTHPGIN</sequence>
<dbReference type="InterPro" id="IPR003448">
    <property type="entry name" value="Mopterin_biosynth_MoaE"/>
</dbReference>
<evidence type="ECO:0000313" key="3">
    <source>
        <dbReference type="EMBL" id="CAB4980627.1"/>
    </source>
</evidence>